<dbReference type="SUPFAM" id="SSF54565">
    <property type="entry name" value="Ribosomal protein S16"/>
    <property type="match status" value="1"/>
</dbReference>
<dbReference type="InterPro" id="IPR020592">
    <property type="entry name" value="Ribosomal_bS16_CS"/>
</dbReference>
<comment type="similarity">
    <text evidence="3">Belongs to the bacterial ribosomal protein bS16 family.</text>
</comment>
<dbReference type="Gene3D" id="3.30.1320.10">
    <property type="match status" value="1"/>
</dbReference>
<dbReference type="AlphaFoldDB" id="A0A1G1VLQ1"/>
<dbReference type="EMBL" id="MHCH01000047">
    <property type="protein sequence ID" value="OGY16315.1"/>
    <property type="molecule type" value="Genomic_DNA"/>
</dbReference>
<dbReference type="GO" id="GO:0015935">
    <property type="term" value="C:small ribosomal subunit"/>
    <property type="evidence" value="ECO:0007669"/>
    <property type="project" value="TreeGrafter"/>
</dbReference>
<gene>
    <name evidence="3" type="primary">rpsP</name>
    <name evidence="4" type="ORF">A2784_01315</name>
</gene>
<dbReference type="GO" id="GO:0003735">
    <property type="term" value="F:structural constituent of ribosome"/>
    <property type="evidence" value="ECO:0007669"/>
    <property type="project" value="InterPro"/>
</dbReference>
<dbReference type="Pfam" id="PF00886">
    <property type="entry name" value="Ribosomal_S16"/>
    <property type="match status" value="1"/>
</dbReference>
<sequence>MLKIRLTRTGKKGQPSYRIIVVERRSKRDGQFVANLGFYNPLTHPATIKVDKRRYADWISKGAQPSDTVRSLVAKA</sequence>
<accession>A0A1G1VLQ1</accession>
<proteinExistence type="inferred from homology"/>
<evidence type="ECO:0000313" key="5">
    <source>
        <dbReference type="Proteomes" id="UP000177324"/>
    </source>
</evidence>
<keyword evidence="2 3" id="KW-0687">Ribonucleoprotein</keyword>
<dbReference type="InterPro" id="IPR023803">
    <property type="entry name" value="Ribosomal_bS16_dom_sf"/>
</dbReference>
<keyword evidence="1 3" id="KW-0689">Ribosomal protein</keyword>
<dbReference type="GO" id="GO:0005737">
    <property type="term" value="C:cytoplasm"/>
    <property type="evidence" value="ECO:0007669"/>
    <property type="project" value="UniProtKB-ARBA"/>
</dbReference>
<dbReference type="NCBIfam" id="TIGR00002">
    <property type="entry name" value="S16"/>
    <property type="match status" value="1"/>
</dbReference>
<evidence type="ECO:0000256" key="2">
    <source>
        <dbReference type="ARBA" id="ARBA00023274"/>
    </source>
</evidence>
<dbReference type="GO" id="GO:0006412">
    <property type="term" value="P:translation"/>
    <property type="evidence" value="ECO:0007669"/>
    <property type="project" value="UniProtKB-UniRule"/>
</dbReference>
<dbReference type="PANTHER" id="PTHR12919">
    <property type="entry name" value="30S RIBOSOMAL PROTEIN S16"/>
    <property type="match status" value="1"/>
</dbReference>
<dbReference type="HAMAP" id="MF_00385">
    <property type="entry name" value="Ribosomal_bS16"/>
    <property type="match status" value="1"/>
</dbReference>
<evidence type="ECO:0000256" key="3">
    <source>
        <dbReference type="HAMAP-Rule" id="MF_00385"/>
    </source>
</evidence>
<dbReference type="PROSITE" id="PS00732">
    <property type="entry name" value="RIBOSOMAL_S16"/>
    <property type="match status" value="1"/>
</dbReference>
<reference evidence="4 5" key="1">
    <citation type="journal article" date="2016" name="Nat. Commun.">
        <title>Thousands of microbial genomes shed light on interconnected biogeochemical processes in an aquifer system.</title>
        <authorList>
            <person name="Anantharaman K."/>
            <person name="Brown C.T."/>
            <person name="Hug L.A."/>
            <person name="Sharon I."/>
            <person name="Castelle C.J."/>
            <person name="Probst A.J."/>
            <person name="Thomas B.C."/>
            <person name="Singh A."/>
            <person name="Wilkins M.J."/>
            <person name="Karaoz U."/>
            <person name="Brodie E.L."/>
            <person name="Williams K.H."/>
            <person name="Hubbard S.S."/>
            <person name="Banfield J.F."/>
        </authorList>
    </citation>
    <scope>NUCLEOTIDE SEQUENCE [LARGE SCALE GENOMIC DNA]</scope>
</reference>
<comment type="caution">
    <text evidence="4">The sequence shown here is derived from an EMBL/GenBank/DDBJ whole genome shotgun (WGS) entry which is preliminary data.</text>
</comment>
<name>A0A1G1VLQ1_9BACT</name>
<dbReference type="STRING" id="1797589.A2784_01315"/>
<evidence type="ECO:0000256" key="1">
    <source>
        <dbReference type="ARBA" id="ARBA00022980"/>
    </source>
</evidence>
<protein>
    <recommendedName>
        <fullName evidence="3">Small ribosomal subunit protein bS16</fullName>
    </recommendedName>
</protein>
<dbReference type="InterPro" id="IPR000307">
    <property type="entry name" value="Ribosomal_bS16"/>
</dbReference>
<dbReference type="Proteomes" id="UP000177324">
    <property type="component" value="Unassembled WGS sequence"/>
</dbReference>
<evidence type="ECO:0000313" key="4">
    <source>
        <dbReference type="EMBL" id="OGY16315.1"/>
    </source>
</evidence>
<organism evidence="4 5">
    <name type="scientific">Candidatus Chisholmbacteria bacterium RIFCSPHIGHO2_01_FULL_48_12</name>
    <dbReference type="NCBI Taxonomy" id="1797589"/>
    <lineage>
        <taxon>Bacteria</taxon>
        <taxon>Candidatus Chisholmiibacteriota</taxon>
    </lineage>
</organism>
<dbReference type="PANTHER" id="PTHR12919:SF20">
    <property type="entry name" value="SMALL RIBOSOMAL SUBUNIT PROTEIN BS16M"/>
    <property type="match status" value="1"/>
</dbReference>